<dbReference type="InterPro" id="IPR050904">
    <property type="entry name" value="Adhesion/Biosynth-related"/>
</dbReference>
<sequence length="312" mass="31794">MKTNFLKFRFAILAIAATTLFASCSKDDDTVAPPADMPKDIVEVAVSDARFSILVEAVTKANLVSALQGDGPFTVFAPTNDAFNALFAQLGVSGIADLDAATLTPILLNHVVAGSVKSSDISTGYVTTLNATDPAQAGVKVFVEKGSDVKVDGSKVIIADVMASNGVIHAIDKVILPASVVSHAINNPNFSILVQAVVKAGLVEALSGTGPFTVFAPTNAAFNALFSALGVSGIDALTAGQLTPILLYHVVPGNVRSSQVSSGSVPTLKDGSSLNVTVSNMGVNINGSVNVIATDVQGANGVIHVIDAVLVP</sequence>
<dbReference type="AlphaFoldDB" id="A0A644TUD3"/>
<evidence type="ECO:0000313" key="2">
    <source>
        <dbReference type="EMBL" id="MPL69862.1"/>
    </source>
</evidence>
<name>A0A644TUD3_9ZZZZ</name>
<feature type="domain" description="FAS1" evidence="1">
    <location>
        <begin position="38"/>
        <end position="175"/>
    </location>
</feature>
<dbReference type="EMBL" id="VSSQ01000049">
    <property type="protein sequence ID" value="MPL69862.1"/>
    <property type="molecule type" value="Genomic_DNA"/>
</dbReference>
<protein>
    <recommendedName>
        <fullName evidence="1">FAS1 domain-containing protein</fullName>
    </recommendedName>
</protein>
<dbReference type="InterPro" id="IPR036378">
    <property type="entry name" value="FAS1_dom_sf"/>
</dbReference>
<dbReference type="InterPro" id="IPR000782">
    <property type="entry name" value="FAS1_domain"/>
</dbReference>
<dbReference type="SMART" id="SM00554">
    <property type="entry name" value="FAS1"/>
    <property type="match status" value="2"/>
</dbReference>
<proteinExistence type="predicted"/>
<dbReference type="PROSITE" id="PS51257">
    <property type="entry name" value="PROKAR_LIPOPROTEIN"/>
    <property type="match status" value="1"/>
</dbReference>
<evidence type="ECO:0000259" key="1">
    <source>
        <dbReference type="PROSITE" id="PS50213"/>
    </source>
</evidence>
<reference evidence="2" key="1">
    <citation type="submission" date="2019-08" db="EMBL/GenBank/DDBJ databases">
        <authorList>
            <person name="Kucharzyk K."/>
            <person name="Murdoch R.W."/>
            <person name="Higgins S."/>
            <person name="Loffler F."/>
        </authorList>
    </citation>
    <scope>NUCLEOTIDE SEQUENCE</scope>
</reference>
<feature type="domain" description="FAS1" evidence="1">
    <location>
        <begin position="177"/>
        <end position="310"/>
    </location>
</feature>
<gene>
    <name evidence="2" type="ORF">SDC9_15611</name>
</gene>
<dbReference type="PANTHER" id="PTHR10900:SF77">
    <property type="entry name" value="FI19380P1"/>
    <property type="match status" value="1"/>
</dbReference>
<dbReference type="FunFam" id="2.30.180.10:FF:000032">
    <property type="entry name" value="Fasciclin domain-containing protein, putative"/>
    <property type="match status" value="2"/>
</dbReference>
<organism evidence="2">
    <name type="scientific">bioreactor metagenome</name>
    <dbReference type="NCBI Taxonomy" id="1076179"/>
    <lineage>
        <taxon>unclassified sequences</taxon>
        <taxon>metagenomes</taxon>
        <taxon>ecological metagenomes</taxon>
    </lineage>
</organism>
<dbReference type="PROSITE" id="PS50213">
    <property type="entry name" value="FAS1"/>
    <property type="match status" value="2"/>
</dbReference>
<dbReference type="SUPFAM" id="SSF82153">
    <property type="entry name" value="FAS1 domain"/>
    <property type="match status" value="2"/>
</dbReference>
<dbReference type="PANTHER" id="PTHR10900">
    <property type="entry name" value="PERIOSTIN-RELATED"/>
    <property type="match status" value="1"/>
</dbReference>
<dbReference type="GO" id="GO:0005615">
    <property type="term" value="C:extracellular space"/>
    <property type="evidence" value="ECO:0007669"/>
    <property type="project" value="TreeGrafter"/>
</dbReference>
<comment type="caution">
    <text evidence="2">The sequence shown here is derived from an EMBL/GenBank/DDBJ whole genome shotgun (WGS) entry which is preliminary data.</text>
</comment>
<accession>A0A644TUD3</accession>
<dbReference type="Gene3D" id="2.30.180.10">
    <property type="entry name" value="FAS1 domain"/>
    <property type="match status" value="2"/>
</dbReference>
<dbReference type="Pfam" id="PF02469">
    <property type="entry name" value="Fasciclin"/>
    <property type="match status" value="2"/>
</dbReference>